<reference evidence="5 6" key="1">
    <citation type="journal article" date="2012" name="FEBS Lett.">
        <title>Anammox organism KSU-1 expresses a NirK-type copper-containing nitrite reductase instead of a NirS-type with cytochrome cd1.</title>
        <authorList>
            <person name="Hira D."/>
            <person name="Toh H."/>
            <person name="Migita C.T."/>
            <person name="Okubo H."/>
            <person name="Nishiyama T."/>
            <person name="Hattori M."/>
            <person name="Furukawa K."/>
            <person name="Fujii T."/>
        </authorList>
    </citation>
    <scope>NUCLEOTIDE SEQUENCE [LARGE SCALE GENOMIC DNA]</scope>
</reference>
<dbReference type="STRING" id="247490.KSU1_C1681"/>
<keyword evidence="4" id="KW-0460">Magnesium</keyword>
<accession>I3INI2</accession>
<evidence type="ECO:0008006" key="7">
    <source>
        <dbReference type="Google" id="ProtNLM"/>
    </source>
</evidence>
<evidence type="ECO:0000256" key="3">
    <source>
        <dbReference type="ARBA" id="ARBA00022801"/>
    </source>
</evidence>
<dbReference type="SUPFAM" id="SSF56784">
    <property type="entry name" value="HAD-like"/>
    <property type="match status" value="1"/>
</dbReference>
<name>I3INI2_9BACT</name>
<organism evidence="5 6">
    <name type="scientific">Candidatus Jettenia caeni</name>
    <dbReference type="NCBI Taxonomy" id="247490"/>
    <lineage>
        <taxon>Bacteria</taxon>
        <taxon>Pseudomonadati</taxon>
        <taxon>Planctomycetota</taxon>
        <taxon>Candidatus Brocadiia</taxon>
        <taxon>Candidatus Brocadiales</taxon>
        <taxon>Candidatus Brocadiaceae</taxon>
        <taxon>Candidatus Jettenia</taxon>
    </lineage>
</organism>
<evidence type="ECO:0000256" key="2">
    <source>
        <dbReference type="ARBA" id="ARBA00022723"/>
    </source>
</evidence>
<evidence type="ECO:0000256" key="1">
    <source>
        <dbReference type="ARBA" id="ARBA00001946"/>
    </source>
</evidence>
<dbReference type="OrthoDB" id="9794086at2"/>
<dbReference type="Proteomes" id="UP000002985">
    <property type="component" value="Unassembled WGS sequence"/>
</dbReference>
<evidence type="ECO:0000313" key="5">
    <source>
        <dbReference type="EMBL" id="GAB63277.1"/>
    </source>
</evidence>
<gene>
    <name evidence="5" type="ORF">KSU1_C1681</name>
</gene>
<dbReference type="GO" id="GO:0016791">
    <property type="term" value="F:phosphatase activity"/>
    <property type="evidence" value="ECO:0007669"/>
    <property type="project" value="TreeGrafter"/>
</dbReference>
<dbReference type="InterPro" id="IPR006439">
    <property type="entry name" value="HAD-SF_hydro_IA"/>
</dbReference>
<keyword evidence="6" id="KW-1185">Reference proteome</keyword>
<dbReference type="Pfam" id="PF00702">
    <property type="entry name" value="Hydrolase"/>
    <property type="match status" value="1"/>
</dbReference>
<keyword evidence="2" id="KW-0479">Metal-binding</keyword>
<protein>
    <recommendedName>
        <fullName evidence="7">Hydrolase</fullName>
    </recommendedName>
</protein>
<evidence type="ECO:0000313" key="6">
    <source>
        <dbReference type="Proteomes" id="UP000002985"/>
    </source>
</evidence>
<keyword evidence="3" id="KW-0378">Hydrolase</keyword>
<dbReference type="NCBIfam" id="TIGR01549">
    <property type="entry name" value="HAD-SF-IA-v1"/>
    <property type="match status" value="1"/>
</dbReference>
<dbReference type="Gene3D" id="1.10.150.520">
    <property type="match status" value="1"/>
</dbReference>
<dbReference type="AlphaFoldDB" id="I3INI2"/>
<dbReference type="InterPro" id="IPR036412">
    <property type="entry name" value="HAD-like_sf"/>
</dbReference>
<comment type="caution">
    <text evidence="5">The sequence shown here is derived from an EMBL/GenBank/DDBJ whole genome shotgun (WGS) entry which is preliminary data.</text>
</comment>
<sequence length="249" mass="29422">MIKNLKNIKAIILDLDDTLYDCSGTLVDRGRRQVAKTIAKLINCTEEEAYLLQSEIEEKYGTRINIYEKIVAFYNLPNRYTQELLEEFIHVDIADIILFPDVINTLTQLKTQGYKLILVTSGEIQIQREKIDILSLNTYFDDIFIADRNYNRTKKDCFHDIIQQYNLKPKEIVCVGDKIDDELCAAKFFGMLTIMFEHGRHYKAYLKEQEKHIKPDYCIKHIKDLLESKILNLPFSYLKPFRHLKRPYQ</sequence>
<dbReference type="Gene3D" id="3.40.50.1000">
    <property type="entry name" value="HAD superfamily/HAD-like"/>
    <property type="match status" value="1"/>
</dbReference>
<dbReference type="GO" id="GO:0044281">
    <property type="term" value="P:small molecule metabolic process"/>
    <property type="evidence" value="ECO:0007669"/>
    <property type="project" value="UniProtKB-ARBA"/>
</dbReference>
<dbReference type="EMBL" id="BAFH01000003">
    <property type="protein sequence ID" value="GAB63277.1"/>
    <property type="molecule type" value="Genomic_DNA"/>
</dbReference>
<dbReference type="InterPro" id="IPR023214">
    <property type="entry name" value="HAD_sf"/>
</dbReference>
<dbReference type="PANTHER" id="PTHR46470">
    <property type="entry name" value="N-ACYLNEURAMINATE-9-PHOSPHATASE"/>
    <property type="match status" value="1"/>
</dbReference>
<comment type="cofactor">
    <cofactor evidence="1">
        <name>Mg(2+)</name>
        <dbReference type="ChEBI" id="CHEBI:18420"/>
    </cofactor>
</comment>
<dbReference type="PANTHER" id="PTHR46470:SF2">
    <property type="entry name" value="GLYCERALDEHYDE 3-PHOSPHATE PHOSPHATASE"/>
    <property type="match status" value="1"/>
</dbReference>
<dbReference type="GO" id="GO:0046872">
    <property type="term" value="F:metal ion binding"/>
    <property type="evidence" value="ECO:0007669"/>
    <property type="project" value="UniProtKB-KW"/>
</dbReference>
<proteinExistence type="predicted"/>
<evidence type="ECO:0000256" key="4">
    <source>
        <dbReference type="ARBA" id="ARBA00022842"/>
    </source>
</evidence>
<dbReference type="eggNOG" id="COG0546">
    <property type="taxonomic scope" value="Bacteria"/>
</dbReference>
<dbReference type="InterPro" id="IPR051400">
    <property type="entry name" value="HAD-like_hydrolase"/>
</dbReference>